<evidence type="ECO:0000313" key="2">
    <source>
        <dbReference type="Proteomes" id="UP000507245"/>
    </source>
</evidence>
<evidence type="ECO:0000313" key="1">
    <source>
        <dbReference type="EMBL" id="CAB4302153.1"/>
    </source>
</evidence>
<keyword evidence="2" id="KW-1185">Reference proteome</keyword>
<accession>A0A6J5WP83</accession>
<dbReference type="AlphaFoldDB" id="A0A6J5WP83"/>
<proteinExistence type="predicted"/>
<name>A0A6J5WP83_PRUAR</name>
<protein>
    <submittedName>
        <fullName evidence="1">Uncharacterized protein</fullName>
    </submittedName>
</protein>
<dbReference type="Proteomes" id="UP000507245">
    <property type="component" value="Unassembled WGS sequence"/>
</dbReference>
<dbReference type="EMBL" id="CAEKKB010000002">
    <property type="protein sequence ID" value="CAB4302153.1"/>
    <property type="molecule type" value="Genomic_DNA"/>
</dbReference>
<organism evidence="1 2">
    <name type="scientific">Prunus armeniaca</name>
    <name type="common">Apricot</name>
    <name type="synonym">Armeniaca vulgaris</name>
    <dbReference type="NCBI Taxonomy" id="36596"/>
    <lineage>
        <taxon>Eukaryota</taxon>
        <taxon>Viridiplantae</taxon>
        <taxon>Streptophyta</taxon>
        <taxon>Embryophyta</taxon>
        <taxon>Tracheophyta</taxon>
        <taxon>Spermatophyta</taxon>
        <taxon>Magnoliopsida</taxon>
        <taxon>eudicotyledons</taxon>
        <taxon>Gunneridae</taxon>
        <taxon>Pentapetalae</taxon>
        <taxon>rosids</taxon>
        <taxon>fabids</taxon>
        <taxon>Rosales</taxon>
        <taxon>Rosaceae</taxon>
        <taxon>Amygdaloideae</taxon>
        <taxon>Amygdaleae</taxon>
        <taxon>Prunus</taxon>
    </lineage>
</organism>
<reference evidence="2" key="1">
    <citation type="journal article" date="2020" name="Genome Biol.">
        <title>Gamete binning: chromosome-level and haplotype-resolved genome assembly enabled by high-throughput single-cell sequencing of gamete genomes.</title>
        <authorList>
            <person name="Campoy J.A."/>
            <person name="Sun H."/>
            <person name="Goel M."/>
            <person name="Jiao W.-B."/>
            <person name="Folz-Donahue K."/>
            <person name="Wang N."/>
            <person name="Rubio M."/>
            <person name="Liu C."/>
            <person name="Kukat C."/>
            <person name="Ruiz D."/>
            <person name="Huettel B."/>
            <person name="Schneeberger K."/>
        </authorList>
    </citation>
    <scope>NUCLEOTIDE SEQUENCE [LARGE SCALE GENOMIC DNA]</scope>
    <source>
        <strain evidence="2">cv. Rojo Pasion</strain>
    </source>
</reference>
<gene>
    <name evidence="1" type="ORF">ORAREDHAP_LOCUS17763</name>
</gene>
<sequence>MPDAFSCEVGTRLLTKRVVPKAAFVYNGSQLDAVTIKRDVKADQAGRLGCLVAICSGFVSFKYLDPSPLQLFIHIINDQTVQSRIT</sequence>